<name>A0AAP1WFC5_9FLAO</name>
<protein>
    <submittedName>
        <fullName evidence="1">Uncharacterized protein</fullName>
    </submittedName>
</protein>
<dbReference type="RefSeq" id="WP_101955509.1">
    <property type="nucleotide sequence ID" value="NZ_JAFMUD010000005.1"/>
</dbReference>
<dbReference type="Pfam" id="PF20383">
    <property type="entry name" value="DUF6678"/>
    <property type="match status" value="1"/>
</dbReference>
<comment type="caution">
    <text evidence="1">The sequence shown here is derived from an EMBL/GenBank/DDBJ whole genome shotgun (WGS) entry which is preliminary data.</text>
</comment>
<reference evidence="1 2" key="1">
    <citation type="journal article" date="2020" name="Int. J. Syst. Evol. Microbiol.">
        <title>Tenacibaculum piscium sp. nov., isolated from skin ulcers of sea-farmed fish, and description of Tenacibaculum finnmarkense sp. nov. with subdivision into genomovars finnmarkense and ulcerans.</title>
        <authorList>
            <person name="Olsen A.B."/>
            <person name="Spilsberg B."/>
            <person name="Nilsen H.K."/>
            <person name="Lagesen K."/>
            <person name="Gulla S."/>
            <person name="Avendano-Herrera R."/>
            <person name="Irgang R."/>
            <person name="Duchaud E."/>
            <person name="Colquhoun D.J."/>
        </authorList>
    </citation>
    <scope>NUCLEOTIDE SEQUENCE [LARGE SCALE GENOMIC DNA]</scope>
    <source>
        <strain evidence="1 2">TNO037</strain>
    </source>
</reference>
<dbReference type="GeneID" id="86817908"/>
<proteinExistence type="predicted"/>
<organism evidence="1 2">
    <name type="scientific">Tenacibaculum finnmarkense genomovar finnmarkense</name>
    <dbReference type="NCBI Taxonomy" id="1458503"/>
    <lineage>
        <taxon>Bacteria</taxon>
        <taxon>Pseudomonadati</taxon>
        <taxon>Bacteroidota</taxon>
        <taxon>Flavobacteriia</taxon>
        <taxon>Flavobacteriales</taxon>
        <taxon>Flavobacteriaceae</taxon>
        <taxon>Tenacibaculum</taxon>
        <taxon>Tenacibaculum finnmarkense</taxon>
    </lineage>
</organism>
<dbReference type="EMBL" id="WXXV01000002">
    <property type="protein sequence ID" value="MBE7694164.1"/>
    <property type="molecule type" value="Genomic_DNA"/>
</dbReference>
<dbReference type="AlphaFoldDB" id="A0AAP1WFC5"/>
<accession>A0AAP1WFC5</accession>
<dbReference type="InterPro" id="IPR046500">
    <property type="entry name" value="DUF6678"/>
</dbReference>
<evidence type="ECO:0000313" key="2">
    <source>
        <dbReference type="Proteomes" id="UP000806077"/>
    </source>
</evidence>
<sequence length="148" mass="18114">MNEENKNTVRYRKKLNNEISKRTSFMSDTKWKYLFKKMNTINFGYQILVKLLIDDKLRDFYIPKQTDFINRKYLEGFWGTYQLKEIEYIFIPSLRIYKRTNRNEILKPKIENQDIDKLKKCLDTGKKIEYDVTEKGVFIYGYEKKVDF</sequence>
<keyword evidence="2" id="KW-1185">Reference proteome</keyword>
<gene>
    <name evidence="1" type="ORF">F7645_01765</name>
</gene>
<evidence type="ECO:0000313" key="1">
    <source>
        <dbReference type="EMBL" id="MBE7694164.1"/>
    </source>
</evidence>
<dbReference type="Proteomes" id="UP000806077">
    <property type="component" value="Unassembled WGS sequence"/>
</dbReference>